<keyword evidence="2" id="KW-0560">Oxidoreductase</keyword>
<reference evidence="2 3" key="1">
    <citation type="journal article" date="2018" name="Sci. Rep.">
        <title>Extensive genomic diversity among Mycobacterium marinum strains revealed by whole genome sequencing.</title>
        <authorList>
            <person name="Das S."/>
            <person name="Pettersson B.M."/>
            <person name="Behra P.R."/>
            <person name="Mallick A."/>
            <person name="Cheramie M."/>
            <person name="Ramesh M."/>
            <person name="Shirreff L."/>
            <person name="DuCote T."/>
            <person name="Dasgupta S."/>
            <person name="Ennis D.G."/>
            <person name="Kirsebom L.A."/>
        </authorList>
    </citation>
    <scope>NUCLEOTIDE SEQUENCE [LARGE SCALE GENOMIC DNA]</scope>
    <source>
        <strain evidence="2 3">Davis1</strain>
    </source>
</reference>
<dbReference type="PANTHER" id="PTHR30137:SF18">
    <property type="entry name" value="CONSERVED PROTEIN"/>
    <property type="match status" value="1"/>
</dbReference>
<dbReference type="GO" id="GO:0016705">
    <property type="term" value="F:oxidoreductase activity, acting on paired donors, with incorporation or reduction of molecular oxygen"/>
    <property type="evidence" value="ECO:0007669"/>
    <property type="project" value="InterPro"/>
</dbReference>
<dbReference type="InterPro" id="IPR036661">
    <property type="entry name" value="Luciferase-like_sf"/>
</dbReference>
<dbReference type="NCBIfam" id="TIGR03620">
    <property type="entry name" value="F420_MSMEG_4141"/>
    <property type="match status" value="1"/>
</dbReference>
<accession>A0A3E2MZD1</accession>
<proteinExistence type="predicted"/>
<name>A0A3E2MZD1_MYCMR</name>
<keyword evidence="2" id="KW-0503">Monooxygenase</keyword>
<dbReference type="SUPFAM" id="SSF51679">
    <property type="entry name" value="Bacterial luciferase-like"/>
    <property type="match status" value="1"/>
</dbReference>
<dbReference type="InterPro" id="IPR011251">
    <property type="entry name" value="Luciferase-like_dom"/>
</dbReference>
<gene>
    <name evidence="2" type="ORF">DAVIS_01461</name>
</gene>
<dbReference type="InterPro" id="IPR050766">
    <property type="entry name" value="Bact_Lucif_Oxidored"/>
</dbReference>
<dbReference type="EMBL" id="PEDF01000037">
    <property type="protein sequence ID" value="RFZ44933.1"/>
    <property type="molecule type" value="Genomic_DNA"/>
</dbReference>
<dbReference type="GO" id="GO:0005829">
    <property type="term" value="C:cytosol"/>
    <property type="evidence" value="ECO:0007669"/>
    <property type="project" value="TreeGrafter"/>
</dbReference>
<dbReference type="Proteomes" id="UP000257451">
    <property type="component" value="Unassembled WGS sequence"/>
</dbReference>
<comment type="caution">
    <text evidence="2">The sequence shown here is derived from an EMBL/GenBank/DDBJ whole genome shotgun (WGS) entry which is preliminary data.</text>
</comment>
<dbReference type="AlphaFoldDB" id="A0A3E2MZD1"/>
<dbReference type="InterPro" id="IPR019922">
    <property type="entry name" value="Lucif-like_OxRdatse_MSMEG_4141"/>
</dbReference>
<protein>
    <submittedName>
        <fullName evidence="2">Luciferase-like monooxygenase</fullName>
    </submittedName>
</protein>
<evidence type="ECO:0000259" key="1">
    <source>
        <dbReference type="Pfam" id="PF00296"/>
    </source>
</evidence>
<dbReference type="PANTHER" id="PTHR30137">
    <property type="entry name" value="LUCIFERASE-LIKE MONOOXYGENASE"/>
    <property type="match status" value="1"/>
</dbReference>
<dbReference type="Pfam" id="PF00296">
    <property type="entry name" value="Bac_luciferase"/>
    <property type="match status" value="1"/>
</dbReference>
<sequence length="286" mass="30715">MSRPVGSDAKRLGVSQFGLLGRAFTPQQAEHIEALGFGAVWVGGSPAAELAWVEPILKVTTTLQVATGIVNIWSAAASSVAESFHRIERIYPGRFRLGIGAGHPESAKRYDKPYEALVRYLDQLDNYGVPPDRRVVAGLGPRVVGLSAQRSAGVIQYMTTPGQTFEVRKRIGPSAFVAVGQPVILTLGSNDARVAAREYLTKYLDRVNYRKNWKRLGFTDSDIGHPGSDHLIDAMVAHGSAEAVAARLHEHLDAGSDHIAVQALTPIANQIPALVELAGALGLKRA</sequence>
<dbReference type="GO" id="GO:0004497">
    <property type="term" value="F:monooxygenase activity"/>
    <property type="evidence" value="ECO:0007669"/>
    <property type="project" value="UniProtKB-KW"/>
</dbReference>
<evidence type="ECO:0000313" key="3">
    <source>
        <dbReference type="Proteomes" id="UP000257451"/>
    </source>
</evidence>
<dbReference type="Gene3D" id="3.20.20.30">
    <property type="entry name" value="Luciferase-like domain"/>
    <property type="match status" value="2"/>
</dbReference>
<organism evidence="2 3">
    <name type="scientific">Mycobacterium marinum</name>
    <dbReference type="NCBI Taxonomy" id="1781"/>
    <lineage>
        <taxon>Bacteria</taxon>
        <taxon>Bacillati</taxon>
        <taxon>Actinomycetota</taxon>
        <taxon>Actinomycetes</taxon>
        <taxon>Mycobacteriales</taxon>
        <taxon>Mycobacteriaceae</taxon>
        <taxon>Mycobacterium</taxon>
        <taxon>Mycobacterium ulcerans group</taxon>
    </lineage>
</organism>
<evidence type="ECO:0000313" key="2">
    <source>
        <dbReference type="EMBL" id="RFZ44933.1"/>
    </source>
</evidence>
<dbReference type="RefSeq" id="WP_117431819.1">
    <property type="nucleotide sequence ID" value="NZ_CAXLAF010000091.1"/>
</dbReference>
<feature type="domain" description="Luciferase-like" evidence="1">
    <location>
        <begin position="26"/>
        <end position="109"/>
    </location>
</feature>